<dbReference type="EC" id="2.7.1.33" evidence="4"/>
<dbReference type="Pfam" id="PF03630">
    <property type="entry name" value="Fumble"/>
    <property type="match status" value="2"/>
</dbReference>
<dbReference type="GO" id="GO:0005634">
    <property type="term" value="C:nucleus"/>
    <property type="evidence" value="ECO:0007669"/>
    <property type="project" value="TreeGrafter"/>
</dbReference>
<evidence type="ECO:0000256" key="1">
    <source>
        <dbReference type="ARBA" id="ARBA00022741"/>
    </source>
</evidence>
<name>A0A0Y9X7T4_PLABE</name>
<dbReference type="EMBL" id="LT614636">
    <property type="protein sequence ID" value="SCN26228.1"/>
    <property type="molecule type" value="Genomic_DNA"/>
</dbReference>
<evidence type="ECO:0000313" key="7">
    <source>
        <dbReference type="EMBL" id="SCM17897.1"/>
    </source>
</evidence>
<evidence type="ECO:0000256" key="3">
    <source>
        <dbReference type="ARBA" id="ARBA00022993"/>
    </source>
</evidence>
<dbReference type="OMA" id="DEMNCIM"/>
<protein>
    <submittedName>
        <fullName evidence="4">Pantothenate kinase, putative</fullName>
        <ecNumber evidence="4">2.7.1.33</ecNumber>
    </submittedName>
</protein>
<dbReference type="PANTHER" id="PTHR12280">
    <property type="entry name" value="PANTOTHENATE KINASE"/>
    <property type="match status" value="1"/>
</dbReference>
<dbReference type="SUPFAM" id="SSF53067">
    <property type="entry name" value="Actin-like ATPase domain"/>
    <property type="match status" value="2"/>
</dbReference>
<accession>A0A0Y9X7T4</accession>
<evidence type="ECO:0000313" key="9">
    <source>
        <dbReference type="Proteomes" id="UP000069549"/>
    </source>
</evidence>
<evidence type="ECO:0000313" key="5">
    <source>
        <dbReference type="EMBL" id="SCL94790.1"/>
    </source>
</evidence>
<proteinExistence type="predicted"/>
<dbReference type="InterPro" id="IPR004567">
    <property type="entry name" value="Type_II_PanK"/>
</dbReference>
<dbReference type="OrthoDB" id="498611at2759"/>
<keyword evidence="1" id="KW-0547">Nucleotide-binding</keyword>
<dbReference type="Proteomes" id="UP000069549">
    <property type="component" value="Chromosome 10"/>
</dbReference>
<dbReference type="Proteomes" id="UP000219974">
    <property type="component" value="Chromosome 10"/>
</dbReference>
<sequence length="551" mass="64344">MIKKNIIDLLEKRNNEYKNRENKYFYQYESKKIIYEYICNSNIMENNKNVEENAECDKKISYNCCSLDIGGTLIKLAYLNNIYINTNNEDRHRLENLGIKLEDDKYLFVDFFSINKLNEALNFILKNNLIKDKKITLTGGGSYKYYYIIIEKIIHEHILKKFNIKNNEYILIISKHQYCEEISTLYLQLQLNRNHNINIFSQIKFDNEFLSNFSKYERLAIYIENFEKSKNSVNRILNNDDIDEMKNNSNYNTELLLEVCRKDEMQCVINGIYKLFNVKKSIIKYDHILKAQIPIQIKSPLYPFIIANIGSGISILKSDSYNSFNRISGTSIGGGTLIGLATLIFGTISFDDLVKLSYKGNENLDLKIKHLKNDAGGNECAKDNTLVSLFGLVNKILEKKNNNNENKNEIEQINQDIARSLILIISYNIGYLVYLLAKIHSVKRIYFSGKYINNNEYIMESITNGVYYHFRHYNKTIENIGCFNNTSTNINKKKLFNNYDNILDMTFYKHEDIKGDFHLRSYAQTSKDDTLPEVFFLKHDGFLGVIGGFFS</sequence>
<dbReference type="EMBL" id="LT608274">
    <property type="protein sequence ID" value="SCM17897.1"/>
    <property type="molecule type" value="Genomic_DNA"/>
</dbReference>
<dbReference type="GO" id="GO:0004594">
    <property type="term" value="F:pantothenate kinase activity"/>
    <property type="evidence" value="ECO:0007669"/>
    <property type="project" value="UniProtKB-EC"/>
</dbReference>
<keyword evidence="3" id="KW-0173">Coenzyme A biosynthesis</keyword>
<dbReference type="GO" id="GO:0005829">
    <property type="term" value="C:cytosol"/>
    <property type="evidence" value="ECO:0007669"/>
    <property type="project" value="TreeGrafter"/>
</dbReference>
<dbReference type="PANTHER" id="PTHR12280:SF20">
    <property type="entry name" value="4'-PHOSPHOPANTETHEINE PHOSPHATASE"/>
    <property type="match status" value="1"/>
</dbReference>
<evidence type="ECO:0000313" key="4">
    <source>
        <dbReference type="EMBL" id="CXI53383.1"/>
    </source>
</evidence>
<keyword evidence="2" id="KW-0067">ATP-binding</keyword>
<dbReference type="AlphaFoldDB" id="A0A0Y9X7T4"/>
<gene>
    <name evidence="4" type="primary">PANK</name>
    <name evidence="4" type="ORF">PBK173_000247300</name>
    <name evidence="8" type="ORF">PBNK65E_000240100</name>
    <name evidence="5" type="ORF">PBNK65NY_000239300</name>
    <name evidence="6" type="ORF">PBSP11A_000239100</name>
    <name evidence="7" type="ORF">PBSP11RLL_000239200</name>
</gene>
<dbReference type="VEuPathDB" id="PlasmoDB:PBANKA_1022600"/>
<dbReference type="EMBL" id="LT608146">
    <property type="protein sequence ID" value="SCL94790.1"/>
    <property type="molecule type" value="Genomic_DNA"/>
</dbReference>
<evidence type="ECO:0000313" key="8">
    <source>
        <dbReference type="EMBL" id="SCN26228.1"/>
    </source>
</evidence>
<reference evidence="4 9" key="1">
    <citation type="submission" date="2016-02" db="EMBL/GenBank/DDBJ databases">
        <authorList>
            <consortium name="Pathogen Informatics"/>
        </authorList>
    </citation>
    <scope>NUCLEOTIDE SEQUENCE [LARGE SCALE GENOMIC DNA]</scope>
    <source>
        <strain evidence="4 9">K173</strain>
        <strain evidence="5 13">NK65 ny</strain>
        <strain evidence="8 12">NK65e</strain>
        <strain evidence="6 10">SP11 Antwerpcl1</strain>
        <strain evidence="7 11">SP11 RLL</strain>
    </source>
</reference>
<dbReference type="Gene3D" id="3.30.420.40">
    <property type="match status" value="1"/>
</dbReference>
<organism evidence="4 9">
    <name type="scientific">Plasmodium berghei</name>
    <dbReference type="NCBI Taxonomy" id="5821"/>
    <lineage>
        <taxon>Eukaryota</taxon>
        <taxon>Sar</taxon>
        <taxon>Alveolata</taxon>
        <taxon>Apicomplexa</taxon>
        <taxon>Aconoidasida</taxon>
        <taxon>Haemosporida</taxon>
        <taxon>Plasmodiidae</taxon>
        <taxon>Plasmodium</taxon>
        <taxon>Plasmodium (Vinckeia)</taxon>
    </lineage>
</organism>
<evidence type="ECO:0000256" key="2">
    <source>
        <dbReference type="ARBA" id="ARBA00022840"/>
    </source>
</evidence>
<dbReference type="Proteomes" id="UP000220214">
    <property type="component" value="Chromosome 10"/>
</dbReference>
<evidence type="ECO:0000313" key="12">
    <source>
        <dbReference type="Proteomes" id="UP000220214"/>
    </source>
</evidence>
<evidence type="ECO:0000313" key="6">
    <source>
        <dbReference type="EMBL" id="SCM16101.1"/>
    </source>
</evidence>
<dbReference type="EMBL" id="LT608258">
    <property type="protein sequence ID" value="SCM16101.1"/>
    <property type="molecule type" value="Genomic_DNA"/>
</dbReference>
<dbReference type="Gene3D" id="3.30.420.510">
    <property type="match status" value="1"/>
</dbReference>
<evidence type="ECO:0000313" key="11">
    <source>
        <dbReference type="Proteomes" id="UP000219974"/>
    </source>
</evidence>
<dbReference type="Proteomes" id="UP000219860">
    <property type="component" value="Chromosome 10"/>
</dbReference>
<dbReference type="GO" id="GO:0005524">
    <property type="term" value="F:ATP binding"/>
    <property type="evidence" value="ECO:0007669"/>
    <property type="project" value="UniProtKB-KW"/>
</dbReference>
<keyword evidence="4" id="KW-0808">Transferase</keyword>
<dbReference type="EMBL" id="LT160030">
    <property type="protein sequence ID" value="CXI53383.1"/>
    <property type="molecule type" value="Genomic_DNA"/>
</dbReference>
<evidence type="ECO:0000313" key="13">
    <source>
        <dbReference type="Proteomes" id="UP000516480"/>
    </source>
</evidence>
<keyword evidence="4" id="KW-0418">Kinase</keyword>
<dbReference type="CDD" id="cd24086">
    <property type="entry name" value="ASKHA_NBD_PanK-II_euk"/>
    <property type="match status" value="1"/>
</dbReference>
<evidence type="ECO:0000313" key="10">
    <source>
        <dbReference type="Proteomes" id="UP000219860"/>
    </source>
</evidence>
<dbReference type="InterPro" id="IPR043129">
    <property type="entry name" value="ATPase_NBD"/>
</dbReference>
<dbReference type="Proteomes" id="UP000516480">
    <property type="component" value="Chromosome 10"/>
</dbReference>
<dbReference type="GO" id="GO:0015937">
    <property type="term" value="P:coenzyme A biosynthetic process"/>
    <property type="evidence" value="ECO:0007669"/>
    <property type="project" value="UniProtKB-KW"/>
</dbReference>